<organism evidence="1 2">
    <name type="scientific">Oesophagostomum dentatum</name>
    <name type="common">Nodular worm</name>
    <dbReference type="NCBI Taxonomy" id="61180"/>
    <lineage>
        <taxon>Eukaryota</taxon>
        <taxon>Metazoa</taxon>
        <taxon>Ecdysozoa</taxon>
        <taxon>Nematoda</taxon>
        <taxon>Chromadorea</taxon>
        <taxon>Rhabditida</taxon>
        <taxon>Rhabditina</taxon>
        <taxon>Rhabditomorpha</taxon>
        <taxon>Strongyloidea</taxon>
        <taxon>Strongylidae</taxon>
        <taxon>Oesophagostomum</taxon>
    </lineage>
</organism>
<evidence type="ECO:0000313" key="1">
    <source>
        <dbReference type="EMBL" id="KHJ77967.1"/>
    </source>
</evidence>
<proteinExistence type="predicted"/>
<dbReference type="EMBL" id="KN610241">
    <property type="protein sequence ID" value="KHJ77967.1"/>
    <property type="molecule type" value="Genomic_DNA"/>
</dbReference>
<keyword evidence="2" id="KW-1185">Reference proteome</keyword>
<dbReference type="Proteomes" id="UP000053660">
    <property type="component" value="Unassembled WGS sequence"/>
</dbReference>
<reference evidence="1 2" key="1">
    <citation type="submission" date="2014-03" db="EMBL/GenBank/DDBJ databases">
        <title>Draft genome of the hookworm Oesophagostomum dentatum.</title>
        <authorList>
            <person name="Mitreva M."/>
        </authorList>
    </citation>
    <scope>NUCLEOTIDE SEQUENCE [LARGE SCALE GENOMIC DNA]</scope>
    <source>
        <strain evidence="1 2">OD-Hann</strain>
    </source>
</reference>
<name>A0A0B1S3A6_OESDE</name>
<accession>A0A0B1S3A6</accession>
<dbReference type="AlphaFoldDB" id="A0A0B1S3A6"/>
<evidence type="ECO:0000313" key="2">
    <source>
        <dbReference type="Proteomes" id="UP000053660"/>
    </source>
</evidence>
<sequence length="42" mass="4759">MRLLYTSLCTLSDFGMNIVEQAQIMPQDMAGPIPVEQRFTVL</sequence>
<gene>
    <name evidence="1" type="ORF">OESDEN_22413</name>
</gene>
<protein>
    <submittedName>
        <fullName evidence="1">Uncharacterized protein</fullName>
    </submittedName>
</protein>